<dbReference type="PROSITE" id="PS50180">
    <property type="entry name" value="GAE"/>
    <property type="match status" value="1"/>
</dbReference>
<feature type="domain" description="VHS" evidence="6">
    <location>
        <begin position="12"/>
        <end position="177"/>
    </location>
</feature>
<dbReference type="InterPro" id="IPR038425">
    <property type="entry name" value="GAT_sf"/>
</dbReference>
<evidence type="ECO:0000256" key="1">
    <source>
        <dbReference type="ARBA" id="ARBA00004601"/>
    </source>
</evidence>
<dbReference type="SUPFAM" id="SSF48464">
    <property type="entry name" value="ENTH/VHS domain"/>
    <property type="match status" value="1"/>
</dbReference>
<dbReference type="PANTHER" id="PTHR47180:SF1">
    <property type="entry name" value="ADP-RIBOSYLATION FACTOR-BINDING PROTEIN GGA1-RELATED"/>
    <property type="match status" value="1"/>
</dbReference>
<evidence type="ECO:0000313" key="9">
    <source>
        <dbReference type="EMBL" id="KAI9245326.1"/>
    </source>
</evidence>
<feature type="region of interest" description="Disordered" evidence="5">
    <location>
        <begin position="421"/>
        <end position="487"/>
    </location>
</feature>
<dbReference type="SMART" id="SM00288">
    <property type="entry name" value="VHS"/>
    <property type="match status" value="1"/>
</dbReference>
<feature type="compositionally biased region" description="Low complexity" evidence="5">
    <location>
        <begin position="424"/>
        <end position="475"/>
    </location>
</feature>
<evidence type="ECO:0000259" key="6">
    <source>
        <dbReference type="PROSITE" id="PS50179"/>
    </source>
</evidence>
<keyword evidence="2" id="KW-0813">Transport</keyword>
<dbReference type="SUPFAM" id="SSF49348">
    <property type="entry name" value="Clathrin adaptor appendage domain"/>
    <property type="match status" value="1"/>
</dbReference>
<proteinExistence type="predicted"/>
<dbReference type="Gene3D" id="1.25.40.90">
    <property type="match status" value="1"/>
</dbReference>
<evidence type="ECO:0000259" key="8">
    <source>
        <dbReference type="PROSITE" id="PS50909"/>
    </source>
</evidence>
<keyword evidence="4" id="KW-0333">Golgi apparatus</keyword>
<evidence type="ECO:0000313" key="10">
    <source>
        <dbReference type="Proteomes" id="UP001209540"/>
    </source>
</evidence>
<evidence type="ECO:0008006" key="11">
    <source>
        <dbReference type="Google" id="ProtNLM"/>
    </source>
</evidence>
<organism evidence="9 10">
    <name type="scientific">Phascolomyces articulosus</name>
    <dbReference type="NCBI Taxonomy" id="60185"/>
    <lineage>
        <taxon>Eukaryota</taxon>
        <taxon>Fungi</taxon>
        <taxon>Fungi incertae sedis</taxon>
        <taxon>Mucoromycota</taxon>
        <taxon>Mucoromycotina</taxon>
        <taxon>Mucoromycetes</taxon>
        <taxon>Mucorales</taxon>
        <taxon>Lichtheimiaceae</taxon>
        <taxon>Phascolomyces</taxon>
    </lineage>
</organism>
<dbReference type="InterPro" id="IPR004152">
    <property type="entry name" value="GAT_dom"/>
</dbReference>
<dbReference type="EMBL" id="JAIXMP010000052">
    <property type="protein sequence ID" value="KAI9245326.1"/>
    <property type="molecule type" value="Genomic_DNA"/>
</dbReference>
<dbReference type="Gene3D" id="1.20.58.160">
    <property type="match status" value="1"/>
</dbReference>
<evidence type="ECO:0000256" key="3">
    <source>
        <dbReference type="ARBA" id="ARBA00022927"/>
    </source>
</evidence>
<dbReference type="PROSITE" id="PS50909">
    <property type="entry name" value="GAT"/>
    <property type="match status" value="1"/>
</dbReference>
<evidence type="ECO:0000256" key="5">
    <source>
        <dbReference type="SAM" id="MobiDB-lite"/>
    </source>
</evidence>
<name>A0AAD5JM68_9FUNG</name>
<dbReference type="PANTHER" id="PTHR47180">
    <property type="entry name" value="ADP-RIBOSYLATION FACTOR-BINDING PROTEIN GGA1-RELATED"/>
    <property type="match status" value="1"/>
</dbReference>
<gene>
    <name evidence="9" type="ORF">BDA99DRAFT_528066</name>
</gene>
<reference evidence="9" key="1">
    <citation type="journal article" date="2022" name="IScience">
        <title>Evolution of zygomycete secretomes and the origins of terrestrial fungal ecologies.</title>
        <authorList>
            <person name="Chang Y."/>
            <person name="Wang Y."/>
            <person name="Mondo S."/>
            <person name="Ahrendt S."/>
            <person name="Andreopoulos W."/>
            <person name="Barry K."/>
            <person name="Beard J."/>
            <person name="Benny G.L."/>
            <person name="Blankenship S."/>
            <person name="Bonito G."/>
            <person name="Cuomo C."/>
            <person name="Desiro A."/>
            <person name="Gervers K.A."/>
            <person name="Hundley H."/>
            <person name="Kuo A."/>
            <person name="LaButti K."/>
            <person name="Lang B.F."/>
            <person name="Lipzen A."/>
            <person name="O'Donnell K."/>
            <person name="Pangilinan J."/>
            <person name="Reynolds N."/>
            <person name="Sandor L."/>
            <person name="Smith M.E."/>
            <person name="Tsang A."/>
            <person name="Grigoriev I.V."/>
            <person name="Stajich J.E."/>
            <person name="Spatafora J.W."/>
        </authorList>
    </citation>
    <scope>NUCLEOTIDE SEQUENCE</scope>
    <source>
        <strain evidence="9">RSA 2281</strain>
    </source>
</reference>
<dbReference type="Pfam" id="PF02883">
    <property type="entry name" value="Alpha_adaptinC2"/>
    <property type="match status" value="1"/>
</dbReference>
<keyword evidence="3" id="KW-0653">Protein transport</keyword>
<dbReference type="GO" id="GO:0006896">
    <property type="term" value="P:Golgi to vacuole transport"/>
    <property type="evidence" value="ECO:0007669"/>
    <property type="project" value="TreeGrafter"/>
</dbReference>
<dbReference type="GO" id="GO:0043328">
    <property type="term" value="P:protein transport to vacuole involved in ubiquitin-dependent protein catabolic process via the multivesicular body sorting pathway"/>
    <property type="evidence" value="ECO:0007669"/>
    <property type="project" value="TreeGrafter"/>
</dbReference>
<dbReference type="InterPro" id="IPR002014">
    <property type="entry name" value="VHS_dom"/>
</dbReference>
<dbReference type="Proteomes" id="UP001209540">
    <property type="component" value="Unassembled WGS sequence"/>
</dbReference>
<dbReference type="InterPro" id="IPR013041">
    <property type="entry name" value="Clathrin_app_Ig-like_sf"/>
</dbReference>
<reference evidence="9" key="2">
    <citation type="submission" date="2023-02" db="EMBL/GenBank/DDBJ databases">
        <authorList>
            <consortium name="DOE Joint Genome Institute"/>
            <person name="Mondo S.J."/>
            <person name="Chang Y."/>
            <person name="Wang Y."/>
            <person name="Ahrendt S."/>
            <person name="Andreopoulos W."/>
            <person name="Barry K."/>
            <person name="Beard J."/>
            <person name="Benny G.L."/>
            <person name="Blankenship S."/>
            <person name="Bonito G."/>
            <person name="Cuomo C."/>
            <person name="Desiro A."/>
            <person name="Gervers K.A."/>
            <person name="Hundley H."/>
            <person name="Kuo A."/>
            <person name="LaButti K."/>
            <person name="Lang B.F."/>
            <person name="Lipzen A."/>
            <person name="O'Donnell K."/>
            <person name="Pangilinan J."/>
            <person name="Reynolds N."/>
            <person name="Sandor L."/>
            <person name="Smith M.W."/>
            <person name="Tsang A."/>
            <person name="Grigoriev I.V."/>
            <person name="Stajich J.E."/>
            <person name="Spatafora J.W."/>
        </authorList>
    </citation>
    <scope>NUCLEOTIDE SEQUENCE</scope>
    <source>
        <strain evidence="9">RSA 2281</strain>
    </source>
</reference>
<dbReference type="InterPro" id="IPR008153">
    <property type="entry name" value="GAE_dom"/>
</dbReference>
<dbReference type="GO" id="GO:0043130">
    <property type="term" value="F:ubiquitin binding"/>
    <property type="evidence" value="ECO:0007669"/>
    <property type="project" value="InterPro"/>
</dbReference>
<dbReference type="GO" id="GO:0005829">
    <property type="term" value="C:cytosol"/>
    <property type="evidence" value="ECO:0007669"/>
    <property type="project" value="GOC"/>
</dbReference>
<evidence type="ECO:0000259" key="7">
    <source>
        <dbReference type="PROSITE" id="PS50180"/>
    </source>
</evidence>
<feature type="domain" description="GAE" evidence="7">
    <location>
        <begin position="491"/>
        <end position="604"/>
    </location>
</feature>
<dbReference type="PROSITE" id="PS50179">
    <property type="entry name" value="VHS"/>
    <property type="match status" value="1"/>
</dbReference>
<comment type="caution">
    <text evidence="9">The sequence shown here is derived from an EMBL/GenBank/DDBJ whole genome shotgun (WGS) entry which is preliminary data.</text>
</comment>
<evidence type="ECO:0000256" key="4">
    <source>
        <dbReference type="ARBA" id="ARBA00023034"/>
    </source>
</evidence>
<feature type="region of interest" description="Disordered" evidence="5">
    <location>
        <begin position="340"/>
        <end position="364"/>
    </location>
</feature>
<dbReference type="CDD" id="cd16998">
    <property type="entry name" value="VHS_GGA_fungi"/>
    <property type="match status" value="1"/>
</dbReference>
<accession>A0AAD5JM68</accession>
<keyword evidence="10" id="KW-1185">Reference proteome</keyword>
<dbReference type="InterPro" id="IPR008152">
    <property type="entry name" value="Clathrin_a/b/g-adaptin_app_Ig"/>
</dbReference>
<dbReference type="GO" id="GO:0035091">
    <property type="term" value="F:phosphatidylinositol binding"/>
    <property type="evidence" value="ECO:0007669"/>
    <property type="project" value="InterPro"/>
</dbReference>
<dbReference type="Gene3D" id="2.60.40.1230">
    <property type="match status" value="1"/>
</dbReference>
<feature type="domain" description="GAT" evidence="8">
    <location>
        <begin position="204"/>
        <end position="327"/>
    </location>
</feature>
<evidence type="ECO:0000256" key="2">
    <source>
        <dbReference type="ARBA" id="ARBA00022448"/>
    </source>
</evidence>
<dbReference type="InterPro" id="IPR052653">
    <property type="entry name" value="ARF-binding"/>
</dbReference>
<dbReference type="AlphaFoldDB" id="A0AAD5JM68"/>
<sequence>MADRLQDLIAGACSPAHSGPDLELNLEICDLINRKLGTFPRIAAMTIVRLVNSRSTNQGMLALSLLDICVKNCGYPFHLQISTKEFLNALVYSFPAQPQTSLSFAARPPQKKSLDIQWNHFDYVPHQPSVPDPVVERVLYMLKEWKVALADRAPYKEDLANINSMYRLLKRRGYRFPELKEESVASLVPHSVLRTPEELEEADNVRLSAKLQEHIRRGTEEDLILADIIMKWLSGYEKRGRPDYRQRFAEQLRGIRSKAIVLYELLESMREGEKIDRAMQDLHNVCTKAKSKIKSILENEETNHTEPLVALYHMLDKVIRKYSDIEKGIYNTQYDIHSKSTEPMKASSSAKAQHQKQPEQPDVSLIDLDDDVTMTNITTPSIGSKPSSSSLFNDNYNNINGSSSTTTNELFDIFGELQQNDTGSLQQQQSSTLFSSTSINTNPYNSTTTSTPTTATRTITSSTLSSSSSSASSLSPPAGHAVDNNNNNNNNDLISHLLHDKNGLQIHLDIYEKIGTILKLRCFFSNQSTAPMETMELQLSAPKSMQINMGRVSSSVIPPKSFKSVFQNITLNNPNDDSLRLRFKVTYDQLGVQMEQTGEYCSSSDSTSTSSHHVITDNNNIINNTLSTSTVGTNDDHLMI</sequence>
<comment type="subcellular location">
    <subcellularLocation>
        <location evidence="1">Golgi apparatus</location>
        <location evidence="1">trans-Golgi network</location>
    </subcellularLocation>
</comment>
<dbReference type="GO" id="GO:0005802">
    <property type="term" value="C:trans-Golgi network"/>
    <property type="evidence" value="ECO:0007669"/>
    <property type="project" value="TreeGrafter"/>
</dbReference>
<protein>
    <recommendedName>
        <fullName evidence="11">VHS domain-containing protein</fullName>
    </recommendedName>
</protein>
<dbReference type="Pfam" id="PF00790">
    <property type="entry name" value="VHS"/>
    <property type="match status" value="1"/>
</dbReference>
<dbReference type="InterPro" id="IPR008942">
    <property type="entry name" value="ENTH_VHS"/>
</dbReference>
<dbReference type="GO" id="GO:0006895">
    <property type="term" value="P:Golgi to endosome transport"/>
    <property type="evidence" value="ECO:0007669"/>
    <property type="project" value="TreeGrafter"/>
</dbReference>
<dbReference type="SUPFAM" id="SSF89009">
    <property type="entry name" value="GAT-like domain"/>
    <property type="match status" value="1"/>
</dbReference>
<dbReference type="SMART" id="SM00809">
    <property type="entry name" value="Alpha_adaptinC2"/>
    <property type="match status" value="1"/>
</dbReference>